<evidence type="ECO:0000259" key="2">
    <source>
        <dbReference type="PROSITE" id="PS50943"/>
    </source>
</evidence>
<dbReference type="RefSeq" id="WP_171475819.1">
    <property type="nucleotide sequence ID" value="NZ_CP053452.2"/>
</dbReference>
<dbReference type="InterPro" id="IPR010982">
    <property type="entry name" value="Lambda_DNA-bd_dom_sf"/>
</dbReference>
<dbReference type="Proteomes" id="UP000503447">
    <property type="component" value="Chromosome"/>
</dbReference>
<name>A0A6M5Z493_9BACT</name>
<proteinExistence type="predicted"/>
<dbReference type="GO" id="GO:0003677">
    <property type="term" value="F:DNA binding"/>
    <property type="evidence" value="ECO:0007669"/>
    <property type="project" value="InterPro"/>
</dbReference>
<keyword evidence="4" id="KW-1185">Reference proteome</keyword>
<evidence type="ECO:0000256" key="1">
    <source>
        <dbReference type="SAM" id="MobiDB-lite"/>
    </source>
</evidence>
<accession>A0A6M5Z493</accession>
<dbReference type="SUPFAM" id="SSF47413">
    <property type="entry name" value="lambda repressor-like DNA-binding domains"/>
    <property type="match status" value="1"/>
</dbReference>
<feature type="compositionally biased region" description="Basic and acidic residues" evidence="1">
    <location>
        <begin position="69"/>
        <end position="79"/>
    </location>
</feature>
<reference evidence="4" key="1">
    <citation type="submission" date="2020-05" db="EMBL/GenBank/DDBJ databases">
        <title>Frigoriglobus tundricola gen. nov., sp. nov., a psychrotolerant cellulolytic planctomycete of the family Gemmataceae with two divergent copies of 16S rRNA gene.</title>
        <authorList>
            <person name="Kulichevskaya I.S."/>
            <person name="Ivanova A.A."/>
            <person name="Naumoff D.G."/>
            <person name="Beletsky A.V."/>
            <person name="Rijpstra W.I.C."/>
            <person name="Sinninghe Damste J.S."/>
            <person name="Mardanov A.V."/>
            <person name="Ravin N.V."/>
            <person name="Dedysh S.N."/>
        </authorList>
    </citation>
    <scope>NUCLEOTIDE SEQUENCE [LARGE SCALE GENOMIC DNA]</scope>
    <source>
        <strain evidence="4">PL17</strain>
    </source>
</reference>
<dbReference type="InterPro" id="IPR001387">
    <property type="entry name" value="Cro/C1-type_HTH"/>
</dbReference>
<dbReference type="AlphaFoldDB" id="A0A6M5Z493"/>
<evidence type="ECO:0000313" key="4">
    <source>
        <dbReference type="Proteomes" id="UP000503447"/>
    </source>
</evidence>
<dbReference type="SMART" id="SM00530">
    <property type="entry name" value="HTH_XRE"/>
    <property type="match status" value="1"/>
</dbReference>
<gene>
    <name evidence="3" type="ORF">FTUN_8867</name>
</gene>
<dbReference type="KEGG" id="ftj:FTUN_8867"/>
<organism evidence="3 4">
    <name type="scientific">Frigoriglobus tundricola</name>
    <dbReference type="NCBI Taxonomy" id="2774151"/>
    <lineage>
        <taxon>Bacteria</taxon>
        <taxon>Pseudomonadati</taxon>
        <taxon>Planctomycetota</taxon>
        <taxon>Planctomycetia</taxon>
        <taxon>Gemmatales</taxon>
        <taxon>Gemmataceae</taxon>
        <taxon>Frigoriglobus</taxon>
    </lineage>
</organism>
<evidence type="ECO:0000313" key="3">
    <source>
        <dbReference type="EMBL" id="QJX01228.1"/>
    </source>
</evidence>
<feature type="domain" description="HTH cro/C1-type" evidence="2">
    <location>
        <begin position="7"/>
        <end position="61"/>
    </location>
</feature>
<dbReference type="EMBL" id="CP053452">
    <property type="protein sequence ID" value="QJX01228.1"/>
    <property type="molecule type" value="Genomic_DNA"/>
</dbReference>
<dbReference type="Gene3D" id="1.10.260.40">
    <property type="entry name" value="lambda repressor-like DNA-binding domains"/>
    <property type="match status" value="1"/>
</dbReference>
<sequence length="91" mass="9809">MTFAEKMRELRDAKGLSETKLADLSGVPFGTVHEYGLGRRKPSFAAVIKLAKALDVDCTAFAACTDLTDSEKPTEEPKPVKPSPTKKGGKK</sequence>
<dbReference type="Pfam" id="PF01381">
    <property type="entry name" value="HTH_3"/>
    <property type="match status" value="1"/>
</dbReference>
<dbReference type="PROSITE" id="PS50943">
    <property type="entry name" value="HTH_CROC1"/>
    <property type="match status" value="1"/>
</dbReference>
<protein>
    <recommendedName>
        <fullName evidence="2">HTH cro/C1-type domain-containing protein</fullName>
    </recommendedName>
</protein>
<feature type="region of interest" description="Disordered" evidence="1">
    <location>
        <begin position="67"/>
        <end position="91"/>
    </location>
</feature>
<dbReference type="CDD" id="cd00093">
    <property type="entry name" value="HTH_XRE"/>
    <property type="match status" value="1"/>
</dbReference>